<organism evidence="1 2">
    <name type="scientific">Bifidobacterium pseudocatenulatum</name>
    <dbReference type="NCBI Taxonomy" id="28026"/>
    <lineage>
        <taxon>Bacteria</taxon>
        <taxon>Bacillati</taxon>
        <taxon>Actinomycetota</taxon>
        <taxon>Actinomycetes</taxon>
        <taxon>Bifidobacteriales</taxon>
        <taxon>Bifidobacteriaceae</taxon>
        <taxon>Bifidobacterium</taxon>
    </lineage>
</organism>
<evidence type="ECO:0000313" key="1">
    <source>
        <dbReference type="EMBL" id="RHL97384.1"/>
    </source>
</evidence>
<dbReference type="Proteomes" id="UP000285613">
    <property type="component" value="Unassembled WGS sequence"/>
</dbReference>
<sequence length="64" mass="6702">MKDGDTVLYFVKQNDSSYKKAASAATSDATPDVRTDANGKLTFTGLDAAKVAEGSRLTGDFVAL</sequence>
<name>A0AAQ0RWF4_BIFPS</name>
<proteinExistence type="predicted"/>
<dbReference type="AlphaFoldDB" id="A0AAQ0RWF4"/>
<reference evidence="1 2" key="1">
    <citation type="submission" date="2018-08" db="EMBL/GenBank/DDBJ databases">
        <title>A genome reference for cultivated species of the human gut microbiota.</title>
        <authorList>
            <person name="Zou Y."/>
            <person name="Xue W."/>
            <person name="Luo G."/>
        </authorList>
    </citation>
    <scope>NUCLEOTIDE SEQUENCE [LARGE SCALE GENOMIC DNA]</scope>
    <source>
        <strain evidence="1 2">AF36-12AT</strain>
    </source>
</reference>
<gene>
    <name evidence="1" type="ORF">DWZ91_00125</name>
</gene>
<evidence type="ECO:0000313" key="2">
    <source>
        <dbReference type="Proteomes" id="UP000285613"/>
    </source>
</evidence>
<accession>A0AAQ0RWF4</accession>
<protein>
    <submittedName>
        <fullName evidence="1">Uncharacterized protein</fullName>
    </submittedName>
</protein>
<dbReference type="EMBL" id="QRPH01000001">
    <property type="protein sequence ID" value="RHL97384.1"/>
    <property type="molecule type" value="Genomic_DNA"/>
</dbReference>
<dbReference type="RefSeq" id="WP_118376086.1">
    <property type="nucleotide sequence ID" value="NZ_QRPH01000001.1"/>
</dbReference>
<comment type="caution">
    <text evidence="1">The sequence shown here is derived from an EMBL/GenBank/DDBJ whole genome shotgun (WGS) entry which is preliminary data.</text>
</comment>